<proteinExistence type="predicted"/>
<name>A0A328UCL8_9FIRM</name>
<dbReference type="SUPFAM" id="SSF56112">
    <property type="entry name" value="Protein kinase-like (PK-like)"/>
    <property type="match status" value="1"/>
</dbReference>
<keyword evidence="2" id="KW-0723">Serine/threonine-protein kinase</keyword>
<comment type="caution">
    <text evidence="2">The sequence shown here is derived from an EMBL/GenBank/DDBJ whole genome shotgun (WGS) entry which is preliminary data.</text>
</comment>
<dbReference type="Gene3D" id="1.10.510.10">
    <property type="entry name" value="Transferase(Phosphotransferase) domain 1"/>
    <property type="match status" value="1"/>
</dbReference>
<keyword evidence="2" id="KW-0418">Kinase</keyword>
<dbReference type="GO" id="GO:0004674">
    <property type="term" value="F:protein serine/threonine kinase activity"/>
    <property type="evidence" value="ECO:0007669"/>
    <property type="project" value="UniProtKB-KW"/>
</dbReference>
<evidence type="ECO:0000313" key="3">
    <source>
        <dbReference type="Proteomes" id="UP000249377"/>
    </source>
</evidence>
<gene>
    <name evidence="2" type="ORF">DPQ25_09400</name>
</gene>
<evidence type="ECO:0000259" key="1">
    <source>
        <dbReference type="PROSITE" id="PS50011"/>
    </source>
</evidence>
<dbReference type="InterPro" id="IPR011009">
    <property type="entry name" value="Kinase-like_dom_sf"/>
</dbReference>
<dbReference type="AlphaFoldDB" id="A0A328UCL8"/>
<dbReference type="PROSITE" id="PS50011">
    <property type="entry name" value="PROTEIN_KINASE_DOM"/>
    <property type="match status" value="1"/>
</dbReference>
<evidence type="ECO:0000313" key="2">
    <source>
        <dbReference type="EMBL" id="RAQ28554.1"/>
    </source>
</evidence>
<accession>A0A328UCL8</accession>
<dbReference type="Proteomes" id="UP000249377">
    <property type="component" value="Unassembled WGS sequence"/>
</dbReference>
<dbReference type="InterPro" id="IPR000719">
    <property type="entry name" value="Prot_kinase_dom"/>
</dbReference>
<keyword evidence="2" id="KW-0808">Transferase</keyword>
<sequence>MQTDCNLDFLSAYGRVFRVLDDQDSGNLCFGLERGERRYFLKFAGAQTLRYQGTPEQAVKRLKQASAIYMELSHPCLIPYHCSEKVGDGFVMIFDWVDAICMGKQYPGQREQFMALPQESLLDVFEAVLEFHRYVAKRGYVAIDFYDGSILYDRSAHKPYICDIDFYQKSPTVNTMGRMWGSSRFMSPEEHTLGAVVDEVTTVYTMGATAFALFGGETEHTLEKWRLSEERYRVAMRAVASKRSERYPTLAALTAAWKLAK</sequence>
<protein>
    <submittedName>
        <fullName evidence="2">Serine/threonine protein kinase</fullName>
    </submittedName>
</protein>
<organism evidence="2 3">
    <name type="scientific">Hydrogeniiclostridium mannosilyticum</name>
    <dbReference type="NCBI Taxonomy" id="2764322"/>
    <lineage>
        <taxon>Bacteria</taxon>
        <taxon>Bacillati</taxon>
        <taxon>Bacillota</taxon>
        <taxon>Clostridia</taxon>
        <taxon>Eubacteriales</taxon>
        <taxon>Acutalibacteraceae</taxon>
        <taxon>Hydrogeniiclostridium</taxon>
    </lineage>
</organism>
<feature type="domain" description="Protein kinase" evidence="1">
    <location>
        <begin position="2"/>
        <end position="261"/>
    </location>
</feature>
<dbReference type="GO" id="GO:0005524">
    <property type="term" value="F:ATP binding"/>
    <property type="evidence" value="ECO:0007669"/>
    <property type="project" value="InterPro"/>
</dbReference>
<keyword evidence="3" id="KW-1185">Reference proteome</keyword>
<dbReference type="EMBL" id="QLYR01000005">
    <property type="protein sequence ID" value="RAQ28554.1"/>
    <property type="molecule type" value="Genomic_DNA"/>
</dbReference>
<reference evidence="2 3" key="1">
    <citation type="submission" date="2018-06" db="EMBL/GenBank/DDBJ databases">
        <title>Noncontiguous genome sequence of Ruminococcaceae bacterium ASD2818.</title>
        <authorList>
            <person name="Chaplin A.V."/>
            <person name="Sokolova S.R."/>
            <person name="Kochetkova T.O."/>
            <person name="Goltsov A.Y."/>
            <person name="Trofimov D.Y."/>
            <person name="Efimov B.A."/>
        </authorList>
    </citation>
    <scope>NUCLEOTIDE SEQUENCE [LARGE SCALE GENOMIC DNA]</scope>
    <source>
        <strain evidence="2 3">ASD2818</strain>
    </source>
</reference>